<reference evidence="11" key="1">
    <citation type="submission" date="2020-11" db="EMBL/GenBank/DDBJ databases">
        <title>Agrobacterium vitis strain K377 genome.</title>
        <authorList>
            <person name="Xi H."/>
        </authorList>
    </citation>
    <scope>NUCLEOTIDE SEQUENCE</scope>
    <source>
        <strain evidence="11">K377</strain>
    </source>
</reference>
<keyword evidence="2" id="KW-0813">Transport</keyword>
<dbReference type="InterPro" id="IPR010917">
    <property type="entry name" value="TonB_rcpt_CS"/>
</dbReference>
<dbReference type="InterPro" id="IPR039426">
    <property type="entry name" value="TonB-dep_rcpt-like"/>
</dbReference>
<dbReference type="PANTHER" id="PTHR30069">
    <property type="entry name" value="TONB-DEPENDENT OUTER MEMBRANE RECEPTOR"/>
    <property type="match status" value="1"/>
</dbReference>
<evidence type="ECO:0000256" key="3">
    <source>
        <dbReference type="ARBA" id="ARBA00022452"/>
    </source>
</evidence>
<dbReference type="AlphaFoldDB" id="A0AAE2RCG7"/>
<dbReference type="SUPFAM" id="SSF56935">
    <property type="entry name" value="Porins"/>
    <property type="match status" value="1"/>
</dbReference>
<evidence type="ECO:0000256" key="4">
    <source>
        <dbReference type="ARBA" id="ARBA00022692"/>
    </source>
</evidence>
<dbReference type="GO" id="GO:0015344">
    <property type="term" value="F:siderophore uptake transmembrane transporter activity"/>
    <property type="evidence" value="ECO:0007669"/>
    <property type="project" value="TreeGrafter"/>
</dbReference>
<evidence type="ECO:0000259" key="10">
    <source>
        <dbReference type="Pfam" id="PF00593"/>
    </source>
</evidence>
<evidence type="ECO:0000256" key="1">
    <source>
        <dbReference type="ARBA" id="ARBA00004571"/>
    </source>
</evidence>
<keyword evidence="7" id="KW-0998">Cell outer membrane</keyword>
<evidence type="ECO:0000256" key="2">
    <source>
        <dbReference type="ARBA" id="ARBA00022448"/>
    </source>
</evidence>
<gene>
    <name evidence="11" type="ORF">IEI95_007665</name>
</gene>
<evidence type="ECO:0000256" key="7">
    <source>
        <dbReference type="ARBA" id="ARBA00023237"/>
    </source>
</evidence>
<evidence type="ECO:0000313" key="11">
    <source>
        <dbReference type="EMBL" id="MBF2714135.1"/>
    </source>
</evidence>
<sequence length="756" mass="81993">MRRVNRALASVGTCGLTLIAISNIVCAQDSSKRTDRIAQAKQGNVPLSESKNCPSSKTQKPGAPATDGCPSNFAAEESTPAQGPGGFGGPPQTGALPPPPRRMTISPQTFDAGPPLAGPAAINGVGPIFILPPGLVGDLKPGQTLLGFSDVAKLPPSPDGFTHKGIEIGAMGGSFGRYRSTLQIGQSNDNFAAYLAGSKIKDPGWRDHANSDLEELYGDLGWRDGTSSLHLTFSQSNSSSAGGPTPIELLANDRGSSWLWPNDRSDETRKIELSGEHQTDNGWTLSGKTYYGYTSRQARQTEGALGLPCADDPSTLCGVSGAYLDTNGSRYPLYATSGRYGFFNELEDKTNAYGVSFKAQTENPLFDRPNNFVIGASFDASDTSASVSRTLGELTTDLGFTNRQNTYQYTSVKSEAKYFSLYMADQLSVTDRLTVGATLRYNLSNIERYDGSSTNISYDYSLNDNRTFQSLNPSLGLTYKVTPDLVGYAGWNRENRAPTPFGTMCANVESACAFSNYFIADEPLDQVRYDNLEIGLRGQNTLSGEATLSWNIRLFSKHADNDLWLVQREERPMFTNVGETWRRGIQLGAALQSGPWNVGLDYILQKSTFEEEFSFYSPENPAADASRNITVPPGSEMPNIPNQVLNFSVDYALNERLNVGGIVTAVAGTYAFNDENNQLQKSDPYAVFSINARYKVSDHFELFGLVSNVFDTQYDTIGALLPVSRVEVSSVPGASNPISYIPGDPRTFYVGMRATF</sequence>
<dbReference type="Pfam" id="PF00593">
    <property type="entry name" value="TonB_dep_Rec_b-barrel"/>
    <property type="match status" value="1"/>
</dbReference>
<comment type="caution">
    <text evidence="11">The sequence shown here is derived from an EMBL/GenBank/DDBJ whole genome shotgun (WGS) entry which is preliminary data.</text>
</comment>
<keyword evidence="9" id="KW-0732">Signal</keyword>
<evidence type="ECO:0000313" key="12">
    <source>
        <dbReference type="Proteomes" id="UP000655037"/>
    </source>
</evidence>
<comment type="subcellular location">
    <subcellularLocation>
        <location evidence="1">Cell outer membrane</location>
        <topology evidence="1">Multi-pass membrane protein</topology>
    </subcellularLocation>
</comment>
<keyword evidence="3" id="KW-1134">Transmembrane beta strand</keyword>
<proteinExistence type="predicted"/>
<dbReference type="GO" id="GO:0009279">
    <property type="term" value="C:cell outer membrane"/>
    <property type="evidence" value="ECO:0007669"/>
    <property type="project" value="UniProtKB-SubCell"/>
</dbReference>
<accession>A0AAE2RCG7</accession>
<keyword evidence="11" id="KW-0675">Receptor</keyword>
<organism evidence="11 12">
    <name type="scientific">Agrobacterium vitis</name>
    <name type="common">Rhizobium vitis</name>
    <dbReference type="NCBI Taxonomy" id="373"/>
    <lineage>
        <taxon>Bacteria</taxon>
        <taxon>Pseudomonadati</taxon>
        <taxon>Pseudomonadota</taxon>
        <taxon>Alphaproteobacteria</taxon>
        <taxon>Hyphomicrobiales</taxon>
        <taxon>Rhizobiaceae</taxon>
        <taxon>Rhizobium/Agrobacterium group</taxon>
        <taxon>Agrobacterium</taxon>
    </lineage>
</organism>
<feature type="compositionally biased region" description="Polar residues" evidence="8">
    <location>
        <begin position="41"/>
        <end position="59"/>
    </location>
</feature>
<dbReference type="PROSITE" id="PS01156">
    <property type="entry name" value="TONB_DEPENDENT_REC_2"/>
    <property type="match status" value="1"/>
</dbReference>
<feature type="signal peptide" evidence="9">
    <location>
        <begin position="1"/>
        <end position="27"/>
    </location>
</feature>
<dbReference type="RefSeq" id="WP_081356554.1">
    <property type="nucleotide sequence ID" value="NZ_CP118261.1"/>
</dbReference>
<keyword evidence="4" id="KW-0812">Transmembrane</keyword>
<dbReference type="GO" id="GO:0044718">
    <property type="term" value="P:siderophore transmembrane transport"/>
    <property type="evidence" value="ECO:0007669"/>
    <property type="project" value="TreeGrafter"/>
</dbReference>
<dbReference type="Proteomes" id="UP000655037">
    <property type="component" value="Unassembled WGS sequence"/>
</dbReference>
<keyword evidence="5" id="KW-0798">TonB box</keyword>
<dbReference type="EMBL" id="JACXXJ020000003">
    <property type="protein sequence ID" value="MBF2714135.1"/>
    <property type="molecule type" value="Genomic_DNA"/>
</dbReference>
<dbReference type="InterPro" id="IPR000531">
    <property type="entry name" value="Beta-barrel_TonB"/>
</dbReference>
<dbReference type="Gene3D" id="2.40.170.20">
    <property type="entry name" value="TonB-dependent receptor, beta-barrel domain"/>
    <property type="match status" value="1"/>
</dbReference>
<dbReference type="InterPro" id="IPR036942">
    <property type="entry name" value="Beta-barrel_TonB_sf"/>
</dbReference>
<feature type="chain" id="PRO_5044471095" evidence="9">
    <location>
        <begin position="28"/>
        <end position="756"/>
    </location>
</feature>
<feature type="region of interest" description="Disordered" evidence="8">
    <location>
        <begin position="41"/>
        <end position="109"/>
    </location>
</feature>
<protein>
    <submittedName>
        <fullName evidence="11">TonB-dependent receptor</fullName>
    </submittedName>
</protein>
<evidence type="ECO:0000256" key="8">
    <source>
        <dbReference type="SAM" id="MobiDB-lite"/>
    </source>
</evidence>
<evidence type="ECO:0000256" key="6">
    <source>
        <dbReference type="ARBA" id="ARBA00023136"/>
    </source>
</evidence>
<evidence type="ECO:0000256" key="5">
    <source>
        <dbReference type="ARBA" id="ARBA00023077"/>
    </source>
</evidence>
<dbReference type="PANTHER" id="PTHR30069:SF39">
    <property type="entry name" value="BLL6183 PROTEIN"/>
    <property type="match status" value="1"/>
</dbReference>
<keyword evidence="6" id="KW-0472">Membrane</keyword>
<feature type="domain" description="TonB-dependent receptor-like beta-barrel" evidence="10">
    <location>
        <begin position="222"/>
        <end position="709"/>
    </location>
</feature>
<name>A0AAE2RCG7_AGRVI</name>
<evidence type="ECO:0000256" key="9">
    <source>
        <dbReference type="SAM" id="SignalP"/>
    </source>
</evidence>